<dbReference type="InterPro" id="IPR004364">
    <property type="entry name" value="Aa-tRNA-synt_II"/>
</dbReference>
<dbReference type="GO" id="GO:0000049">
    <property type="term" value="F:tRNA binding"/>
    <property type="evidence" value="ECO:0007669"/>
    <property type="project" value="TreeGrafter"/>
</dbReference>
<gene>
    <name evidence="5" type="ORF">ALEPTO_LOCUS6669</name>
</gene>
<dbReference type="Proteomes" id="UP000789508">
    <property type="component" value="Unassembled WGS sequence"/>
</dbReference>
<keyword evidence="1" id="KW-0436">Ligase</keyword>
<dbReference type="AlphaFoldDB" id="A0A9N9BL54"/>
<feature type="non-terminal residue" evidence="5">
    <location>
        <position position="1"/>
    </location>
</feature>
<dbReference type="InterPro" id="IPR045864">
    <property type="entry name" value="aa-tRNA-synth_II/BPL/LPL"/>
</dbReference>
<evidence type="ECO:0000256" key="1">
    <source>
        <dbReference type="ARBA" id="ARBA00022598"/>
    </source>
</evidence>
<evidence type="ECO:0000313" key="6">
    <source>
        <dbReference type="Proteomes" id="UP000789508"/>
    </source>
</evidence>
<feature type="domain" description="Aminoacyl-transfer RNA synthetases class-II family profile" evidence="4">
    <location>
        <begin position="21"/>
        <end position="173"/>
    </location>
</feature>
<evidence type="ECO:0000256" key="2">
    <source>
        <dbReference type="ARBA" id="ARBA00022741"/>
    </source>
</evidence>
<dbReference type="GO" id="GO:0004824">
    <property type="term" value="F:lysine-tRNA ligase activity"/>
    <property type="evidence" value="ECO:0007669"/>
    <property type="project" value="TreeGrafter"/>
</dbReference>
<reference evidence="5" key="1">
    <citation type="submission" date="2021-06" db="EMBL/GenBank/DDBJ databases">
        <authorList>
            <person name="Kallberg Y."/>
            <person name="Tangrot J."/>
            <person name="Rosling A."/>
        </authorList>
    </citation>
    <scope>NUCLEOTIDE SEQUENCE</scope>
    <source>
        <strain evidence="5">FL130A</strain>
    </source>
</reference>
<dbReference type="OrthoDB" id="21243at2759"/>
<dbReference type="Pfam" id="PF00152">
    <property type="entry name" value="tRNA-synt_2"/>
    <property type="match status" value="1"/>
</dbReference>
<sequence>LSMVEAIKEHANIDFSQINNLEEALELVKKHSLKLEKFQKSIGHVVLAFFEEYVEKKLIQPTFIYDYPIEVSPLAKSKVDSRNIADRFELYIGGLEFANGYSELNDPIEQKKRFEEQTKQKELGNEEIASFDKEFIEALEYGMPPAGGLGIGIDRLIMLFTDKNSIKEVIAFPQLKNKEKMQN</sequence>
<keyword evidence="3" id="KW-0067">ATP-binding</keyword>
<dbReference type="PANTHER" id="PTHR42918:SF15">
    <property type="entry name" value="LYSINE--TRNA LIGASE, CHLOROPLASTIC_MITOCHONDRIAL"/>
    <property type="match status" value="1"/>
</dbReference>
<keyword evidence="6" id="KW-1185">Reference proteome</keyword>
<dbReference type="InterPro" id="IPR006195">
    <property type="entry name" value="aa-tRNA-synth_II"/>
</dbReference>
<accession>A0A9N9BL54</accession>
<comment type="caution">
    <text evidence="5">The sequence shown here is derived from an EMBL/GenBank/DDBJ whole genome shotgun (WGS) entry which is preliminary data.</text>
</comment>
<dbReference type="PROSITE" id="PS50862">
    <property type="entry name" value="AA_TRNA_LIGASE_II"/>
    <property type="match status" value="1"/>
</dbReference>
<evidence type="ECO:0000256" key="3">
    <source>
        <dbReference type="ARBA" id="ARBA00022840"/>
    </source>
</evidence>
<dbReference type="EMBL" id="CAJVPS010002402">
    <property type="protein sequence ID" value="CAG8567816.1"/>
    <property type="molecule type" value="Genomic_DNA"/>
</dbReference>
<organism evidence="5 6">
    <name type="scientific">Ambispora leptoticha</name>
    <dbReference type="NCBI Taxonomy" id="144679"/>
    <lineage>
        <taxon>Eukaryota</taxon>
        <taxon>Fungi</taxon>
        <taxon>Fungi incertae sedis</taxon>
        <taxon>Mucoromycota</taxon>
        <taxon>Glomeromycotina</taxon>
        <taxon>Glomeromycetes</taxon>
        <taxon>Archaeosporales</taxon>
        <taxon>Ambisporaceae</taxon>
        <taxon>Ambispora</taxon>
    </lineage>
</organism>
<dbReference type="Gene3D" id="3.30.930.10">
    <property type="entry name" value="Bira Bifunctional Protein, Domain 2"/>
    <property type="match status" value="1"/>
</dbReference>
<keyword evidence="2" id="KW-0547">Nucleotide-binding</keyword>
<dbReference type="PANTHER" id="PTHR42918">
    <property type="entry name" value="LYSYL-TRNA SYNTHETASE"/>
    <property type="match status" value="1"/>
</dbReference>
<proteinExistence type="predicted"/>
<dbReference type="SUPFAM" id="SSF55681">
    <property type="entry name" value="Class II aaRS and biotin synthetases"/>
    <property type="match status" value="1"/>
</dbReference>
<dbReference type="GO" id="GO:0005524">
    <property type="term" value="F:ATP binding"/>
    <property type="evidence" value="ECO:0007669"/>
    <property type="project" value="InterPro"/>
</dbReference>
<dbReference type="GO" id="GO:0005829">
    <property type="term" value="C:cytosol"/>
    <property type="evidence" value="ECO:0007669"/>
    <property type="project" value="TreeGrafter"/>
</dbReference>
<protein>
    <submittedName>
        <fullName evidence="5">1903_t:CDS:1</fullName>
    </submittedName>
</protein>
<dbReference type="GO" id="GO:0006430">
    <property type="term" value="P:lysyl-tRNA aminoacylation"/>
    <property type="evidence" value="ECO:0007669"/>
    <property type="project" value="TreeGrafter"/>
</dbReference>
<evidence type="ECO:0000259" key="4">
    <source>
        <dbReference type="PROSITE" id="PS50862"/>
    </source>
</evidence>
<evidence type="ECO:0000313" key="5">
    <source>
        <dbReference type="EMBL" id="CAG8567816.1"/>
    </source>
</evidence>
<name>A0A9N9BL54_9GLOM</name>